<organism evidence="2">
    <name type="scientific">bioreactor metagenome</name>
    <dbReference type="NCBI Taxonomy" id="1076179"/>
    <lineage>
        <taxon>unclassified sequences</taxon>
        <taxon>metagenomes</taxon>
        <taxon>ecological metagenomes</taxon>
    </lineage>
</organism>
<dbReference type="AlphaFoldDB" id="A0A645D2N0"/>
<dbReference type="GO" id="GO:0004452">
    <property type="term" value="F:isopentenyl-diphosphate delta-isomerase activity"/>
    <property type="evidence" value="ECO:0007669"/>
    <property type="project" value="UniProtKB-EC"/>
</dbReference>
<evidence type="ECO:0000259" key="1">
    <source>
        <dbReference type="PROSITE" id="PS51462"/>
    </source>
</evidence>
<comment type="caution">
    <text evidence="2">The sequence shown here is derived from an EMBL/GenBank/DDBJ whole genome shotgun (WGS) entry which is preliminary data.</text>
</comment>
<dbReference type="SUPFAM" id="SSF55811">
    <property type="entry name" value="Nudix"/>
    <property type="match status" value="1"/>
</dbReference>
<gene>
    <name evidence="2" type="primary">idi_21</name>
    <name evidence="2" type="ORF">SDC9_130799</name>
</gene>
<feature type="domain" description="Nudix hydrolase" evidence="1">
    <location>
        <begin position="130"/>
        <end position="271"/>
    </location>
</feature>
<dbReference type="InterPro" id="IPR000086">
    <property type="entry name" value="NUDIX_hydrolase_dom"/>
</dbReference>
<dbReference type="EC" id="5.3.3.2" evidence="2"/>
<reference evidence="2" key="1">
    <citation type="submission" date="2019-08" db="EMBL/GenBank/DDBJ databases">
        <authorList>
            <person name="Kucharzyk K."/>
            <person name="Murdoch R.W."/>
            <person name="Higgins S."/>
            <person name="Loffler F."/>
        </authorList>
    </citation>
    <scope>NUCLEOTIDE SEQUENCE</scope>
</reference>
<dbReference type="InterPro" id="IPR015797">
    <property type="entry name" value="NUDIX_hydrolase-like_dom_sf"/>
</dbReference>
<accession>A0A645D2N0</accession>
<dbReference type="EMBL" id="VSSQ01032465">
    <property type="protein sequence ID" value="MPM83730.1"/>
    <property type="molecule type" value="Genomic_DNA"/>
</dbReference>
<dbReference type="Pfam" id="PF00293">
    <property type="entry name" value="NUDIX"/>
    <property type="match status" value="1"/>
</dbReference>
<sequence>MSATMQPQDLPVNARQWLAAARSHADRKPLLARVPFVVLGQTVGSVEPQVLAQIADGAMLPDPHRLQFVQGAWHLHSTPGDATAAMNALAQAMRTARLTGPWRNEQLAVYGERDERIGTIERGVVRPLGIATRAVHLIGSAPDGRMWVQQRAFNKANNPGMWDTLMGGMVSAADTLAQALERETWEEAGLRIGDLHDVRHGGHVDFAQPAEEEDNAGYMRERIDWFAATVLQGVEPENQDGEVERFELWSLQDVQQRMVRGEFTPEAALLLADYFGW</sequence>
<dbReference type="Gene3D" id="3.30.750.160">
    <property type="match status" value="1"/>
</dbReference>
<dbReference type="Gene3D" id="3.90.79.10">
    <property type="entry name" value="Nucleoside Triphosphate Pyrophosphohydrolase"/>
    <property type="match status" value="1"/>
</dbReference>
<dbReference type="PROSITE" id="PS51462">
    <property type="entry name" value="NUDIX"/>
    <property type="match status" value="1"/>
</dbReference>
<protein>
    <submittedName>
        <fullName evidence="2">Isopentenyl-diphosphate Delta-isomerase</fullName>
        <ecNumber evidence="2">5.3.3.2</ecNumber>
    </submittedName>
</protein>
<dbReference type="CDD" id="cd03676">
    <property type="entry name" value="NUDIX_Tnr3_like"/>
    <property type="match status" value="1"/>
</dbReference>
<proteinExistence type="predicted"/>
<keyword evidence="2" id="KW-0413">Isomerase</keyword>
<name>A0A645D2N0_9ZZZZ</name>
<evidence type="ECO:0000313" key="2">
    <source>
        <dbReference type="EMBL" id="MPM83730.1"/>
    </source>
</evidence>